<evidence type="ECO:0000256" key="1">
    <source>
        <dbReference type="SAM" id="Phobius"/>
    </source>
</evidence>
<keyword evidence="3" id="KW-1185">Reference proteome</keyword>
<feature type="transmembrane region" description="Helical" evidence="1">
    <location>
        <begin position="30"/>
        <end position="49"/>
    </location>
</feature>
<gene>
    <name evidence="2" type="ORF">H8S55_11490</name>
</gene>
<dbReference type="Proteomes" id="UP000602260">
    <property type="component" value="Unassembled WGS sequence"/>
</dbReference>
<dbReference type="RefSeq" id="WP_186879072.1">
    <property type="nucleotide sequence ID" value="NZ_JACOPN010000008.1"/>
</dbReference>
<keyword evidence="1" id="KW-1133">Transmembrane helix</keyword>
<feature type="transmembrane region" description="Helical" evidence="1">
    <location>
        <begin position="70"/>
        <end position="88"/>
    </location>
</feature>
<evidence type="ECO:0000313" key="2">
    <source>
        <dbReference type="EMBL" id="MBC5717929.1"/>
    </source>
</evidence>
<accession>A0A8J6M222</accession>
<protein>
    <submittedName>
        <fullName evidence="2">Uncharacterized protein</fullName>
    </submittedName>
</protein>
<reference evidence="2" key="1">
    <citation type="submission" date="2020-08" db="EMBL/GenBank/DDBJ databases">
        <title>Genome public.</title>
        <authorList>
            <person name="Liu C."/>
            <person name="Sun Q."/>
        </authorList>
    </citation>
    <scope>NUCLEOTIDE SEQUENCE</scope>
    <source>
        <strain evidence="2">BX5</strain>
    </source>
</reference>
<comment type="caution">
    <text evidence="2">The sequence shown here is derived from an EMBL/GenBank/DDBJ whole genome shotgun (WGS) entry which is preliminary data.</text>
</comment>
<proteinExistence type="predicted"/>
<keyword evidence="1" id="KW-0472">Membrane</keyword>
<dbReference type="AlphaFoldDB" id="A0A8J6M222"/>
<evidence type="ECO:0000313" key="3">
    <source>
        <dbReference type="Proteomes" id="UP000602260"/>
    </source>
</evidence>
<name>A0A8J6M222_9FIRM</name>
<dbReference type="EMBL" id="JACOPN010000008">
    <property type="protein sequence ID" value="MBC5717929.1"/>
    <property type="molecule type" value="Genomic_DNA"/>
</dbReference>
<sequence>MWLVMGFGAIVFAILNLVWTSKQKNSKCFGFISLSLTALTACSFYSDAAMRVINEDWGGLMDILPSMSKALWICVIISILANSIMLLGDKK</sequence>
<keyword evidence="1" id="KW-0812">Transmembrane</keyword>
<organism evidence="2 3">
    <name type="scientific">Flintibacter faecis</name>
    <dbReference type="NCBI Taxonomy" id="2763047"/>
    <lineage>
        <taxon>Bacteria</taxon>
        <taxon>Bacillati</taxon>
        <taxon>Bacillota</taxon>
        <taxon>Clostridia</taxon>
        <taxon>Eubacteriales</taxon>
        <taxon>Flintibacter</taxon>
    </lineage>
</organism>